<organism evidence="3 4">
    <name type="scientific">Sabulicella glaciei</name>
    <dbReference type="NCBI Taxonomy" id="2984948"/>
    <lineage>
        <taxon>Bacteria</taxon>
        <taxon>Pseudomonadati</taxon>
        <taxon>Pseudomonadota</taxon>
        <taxon>Alphaproteobacteria</taxon>
        <taxon>Acetobacterales</taxon>
        <taxon>Acetobacteraceae</taxon>
        <taxon>Sabulicella</taxon>
    </lineage>
</organism>
<proteinExistence type="predicted"/>
<gene>
    <name evidence="3" type="ORF">OF850_08550</name>
</gene>
<evidence type="ECO:0000313" key="3">
    <source>
        <dbReference type="EMBL" id="MCW8085672.1"/>
    </source>
</evidence>
<dbReference type="EMBL" id="JAPFQI010000004">
    <property type="protein sequence ID" value="MCW8085672.1"/>
    <property type="molecule type" value="Genomic_DNA"/>
</dbReference>
<reference evidence="3 4" key="1">
    <citation type="submission" date="2022-10" db="EMBL/GenBank/DDBJ databases">
        <title>Roseococcus glaciei nov., sp. nov., isolated from glacier.</title>
        <authorList>
            <person name="Liu Q."/>
            <person name="Xin Y.-H."/>
        </authorList>
    </citation>
    <scope>NUCLEOTIDE SEQUENCE [LARGE SCALE GENOMIC DNA]</scope>
    <source>
        <strain evidence="3 4">MDT2-1-1</strain>
    </source>
</reference>
<dbReference type="PROSITE" id="PS50968">
    <property type="entry name" value="BIOTINYL_LIPOYL"/>
    <property type="match status" value="1"/>
</dbReference>
<protein>
    <submittedName>
        <fullName evidence="3">Biotin/lipoyl-binding carrier protein</fullName>
    </submittedName>
</protein>
<feature type="domain" description="Lipoyl-binding" evidence="2">
    <location>
        <begin position="1"/>
        <end position="74"/>
    </location>
</feature>
<dbReference type="RefSeq" id="WP_301589606.1">
    <property type="nucleotide sequence ID" value="NZ_JAPFQI010000004.1"/>
</dbReference>
<dbReference type="InterPro" id="IPR000089">
    <property type="entry name" value="Biotin_lipoyl"/>
</dbReference>
<dbReference type="Proteomes" id="UP001526430">
    <property type="component" value="Unassembled WGS sequence"/>
</dbReference>
<dbReference type="InterPro" id="IPR011053">
    <property type="entry name" value="Single_hybrid_motif"/>
</dbReference>
<dbReference type="CDD" id="cd06850">
    <property type="entry name" value="biotinyl_domain"/>
    <property type="match status" value="1"/>
</dbReference>
<comment type="caution">
    <text evidence="3">The sequence shown here is derived from an EMBL/GenBank/DDBJ whole genome shotgun (WGS) entry which is preliminary data.</text>
</comment>
<evidence type="ECO:0000313" key="4">
    <source>
        <dbReference type="Proteomes" id="UP001526430"/>
    </source>
</evidence>
<dbReference type="Gene3D" id="2.40.50.100">
    <property type="match status" value="1"/>
</dbReference>
<dbReference type="NCBIfam" id="NF004547">
    <property type="entry name" value="PRK05889.1"/>
    <property type="match status" value="1"/>
</dbReference>
<name>A0ABT3NU31_9PROT</name>
<dbReference type="InterPro" id="IPR050709">
    <property type="entry name" value="Biotin_Carboxyl_Carrier/Decarb"/>
</dbReference>
<keyword evidence="4" id="KW-1185">Reference proteome</keyword>
<accession>A0ABT3NU31</accession>
<evidence type="ECO:0000259" key="2">
    <source>
        <dbReference type="PROSITE" id="PS50968"/>
    </source>
</evidence>
<dbReference type="SUPFAM" id="SSF51230">
    <property type="entry name" value="Single hybrid motif"/>
    <property type="match status" value="1"/>
</dbReference>
<dbReference type="PANTHER" id="PTHR45266">
    <property type="entry name" value="OXALOACETATE DECARBOXYLASE ALPHA CHAIN"/>
    <property type="match status" value="1"/>
</dbReference>
<dbReference type="Pfam" id="PF00364">
    <property type="entry name" value="Biotin_lipoyl"/>
    <property type="match status" value="1"/>
</dbReference>
<evidence type="ECO:0000256" key="1">
    <source>
        <dbReference type="ARBA" id="ARBA00023267"/>
    </source>
</evidence>
<keyword evidence="1" id="KW-0092">Biotin</keyword>
<sequence length="75" mass="7914">MAEGATTIHAEIGAAVWKIAAPAGTVVAEEEPVVILESMKMEIPVLAPHSGTVLELLVEEGQQVEEGQPLATLRR</sequence>
<dbReference type="PANTHER" id="PTHR45266:SF3">
    <property type="entry name" value="OXALOACETATE DECARBOXYLASE ALPHA CHAIN"/>
    <property type="match status" value="1"/>
</dbReference>